<dbReference type="EMBL" id="FRBL01000007">
    <property type="protein sequence ID" value="SHM34734.1"/>
    <property type="molecule type" value="Genomic_DNA"/>
</dbReference>
<evidence type="ECO:0000313" key="11">
    <source>
        <dbReference type="Proteomes" id="UP000184420"/>
    </source>
</evidence>
<dbReference type="GO" id="GO:0016787">
    <property type="term" value="F:hydrolase activity"/>
    <property type="evidence" value="ECO:0007669"/>
    <property type="project" value="UniProtKB-ARBA"/>
</dbReference>
<comment type="cofactor">
    <cofactor evidence="1">
        <name>Fe(2+)</name>
        <dbReference type="ChEBI" id="CHEBI:29033"/>
    </cofactor>
</comment>
<gene>
    <name evidence="10" type="ORF">SAMN05444266_107474</name>
</gene>
<dbReference type="STRING" id="1419482.SAMN05444266_107474"/>
<dbReference type="InterPro" id="IPR037151">
    <property type="entry name" value="AlkB-like_sf"/>
</dbReference>
<dbReference type="InterPro" id="IPR032854">
    <property type="entry name" value="ALKBH3"/>
</dbReference>
<dbReference type="AlphaFoldDB" id="A0A1M7I1X1"/>
<evidence type="ECO:0000256" key="2">
    <source>
        <dbReference type="ARBA" id="ARBA00022723"/>
    </source>
</evidence>
<sequence>MSLQGSLFGQDNNHKQEINLENGLLEYYPHFFTPTDSDRIFQQLIATITWKQESMRMYGREVLFPRLMAWYGDANSSYSFSGNTFKPLPWTAELTMIRDRVAMAAGTTFNSVLLNYYRSGNDSMGWHADDEPELGKNPVIGSVNMGATRRFLLRHRYHQDLKYEIALEHGSLLLMKGELQHFWEHQVPKTAKPVGPRINLTFRYIYP</sequence>
<feature type="domain" description="Fe2OG dioxygenase" evidence="9">
    <location>
        <begin position="108"/>
        <end position="206"/>
    </location>
</feature>
<keyword evidence="6" id="KW-0560">Oxidoreductase</keyword>
<reference evidence="10 11" key="1">
    <citation type="submission" date="2016-11" db="EMBL/GenBank/DDBJ databases">
        <authorList>
            <person name="Jaros S."/>
            <person name="Januszkiewicz K."/>
            <person name="Wedrychowicz H."/>
        </authorList>
    </citation>
    <scope>NUCLEOTIDE SEQUENCE [LARGE SCALE GENOMIC DNA]</scope>
    <source>
        <strain evidence="10 11">DSM 27406</strain>
    </source>
</reference>
<evidence type="ECO:0000259" key="9">
    <source>
        <dbReference type="PROSITE" id="PS51471"/>
    </source>
</evidence>
<protein>
    <submittedName>
        <fullName evidence="10">Alkylated DNA repair dioxygenase AlkB</fullName>
    </submittedName>
</protein>
<dbReference type="PANTHER" id="PTHR31212:SF4">
    <property type="entry name" value="ALPHA-KETOGLUTARATE-DEPENDENT DIOXYGENASE ALKB HOMOLOG 3"/>
    <property type="match status" value="1"/>
</dbReference>
<evidence type="ECO:0000256" key="3">
    <source>
        <dbReference type="ARBA" id="ARBA00022763"/>
    </source>
</evidence>
<evidence type="ECO:0000256" key="8">
    <source>
        <dbReference type="ARBA" id="ARBA00023204"/>
    </source>
</evidence>
<dbReference type="Gene3D" id="2.60.120.590">
    <property type="entry name" value="Alpha-ketoglutarate-dependent dioxygenase AlkB-like"/>
    <property type="match status" value="1"/>
</dbReference>
<proteinExistence type="predicted"/>
<keyword evidence="8" id="KW-0234">DNA repair</keyword>
<organism evidence="10 11">
    <name type="scientific">Chitinophaga jiangningensis</name>
    <dbReference type="NCBI Taxonomy" id="1419482"/>
    <lineage>
        <taxon>Bacteria</taxon>
        <taxon>Pseudomonadati</taxon>
        <taxon>Bacteroidota</taxon>
        <taxon>Chitinophagia</taxon>
        <taxon>Chitinophagales</taxon>
        <taxon>Chitinophagaceae</taxon>
        <taxon>Chitinophaga</taxon>
    </lineage>
</organism>
<accession>A0A1M7I1X1</accession>
<evidence type="ECO:0000256" key="4">
    <source>
        <dbReference type="ARBA" id="ARBA00022842"/>
    </source>
</evidence>
<keyword evidence="2" id="KW-0479">Metal-binding</keyword>
<evidence type="ECO:0000256" key="1">
    <source>
        <dbReference type="ARBA" id="ARBA00001954"/>
    </source>
</evidence>
<evidence type="ECO:0000256" key="5">
    <source>
        <dbReference type="ARBA" id="ARBA00022964"/>
    </source>
</evidence>
<dbReference type="InterPro" id="IPR005123">
    <property type="entry name" value="Oxoglu/Fe-dep_dioxygenase_dom"/>
</dbReference>
<keyword evidence="3" id="KW-0227">DNA damage</keyword>
<keyword evidence="4" id="KW-0460">Magnesium</keyword>
<dbReference type="GO" id="GO:0016705">
    <property type="term" value="F:oxidoreductase activity, acting on paired donors, with incorporation or reduction of molecular oxygen"/>
    <property type="evidence" value="ECO:0007669"/>
    <property type="project" value="UniProtKB-ARBA"/>
</dbReference>
<dbReference type="GO" id="GO:0006307">
    <property type="term" value="P:DNA alkylation repair"/>
    <property type="evidence" value="ECO:0007669"/>
    <property type="project" value="InterPro"/>
</dbReference>
<dbReference type="FunFam" id="2.60.120.590:FF:000004">
    <property type="entry name" value="DNA oxidative demethylase ALKBH2"/>
    <property type="match status" value="1"/>
</dbReference>
<dbReference type="Pfam" id="PF13532">
    <property type="entry name" value="2OG-FeII_Oxy_2"/>
    <property type="match status" value="1"/>
</dbReference>
<keyword evidence="7" id="KW-0408">Iron</keyword>
<keyword evidence="11" id="KW-1185">Reference proteome</keyword>
<dbReference type="SUPFAM" id="SSF51197">
    <property type="entry name" value="Clavaminate synthase-like"/>
    <property type="match status" value="1"/>
</dbReference>
<evidence type="ECO:0000256" key="6">
    <source>
        <dbReference type="ARBA" id="ARBA00023002"/>
    </source>
</evidence>
<evidence type="ECO:0000256" key="7">
    <source>
        <dbReference type="ARBA" id="ARBA00023004"/>
    </source>
</evidence>
<dbReference type="InterPro" id="IPR027450">
    <property type="entry name" value="AlkB-like"/>
</dbReference>
<dbReference type="OrthoDB" id="190276at2"/>
<dbReference type="Proteomes" id="UP000184420">
    <property type="component" value="Unassembled WGS sequence"/>
</dbReference>
<dbReference type="GO" id="GO:0032451">
    <property type="term" value="F:demethylase activity"/>
    <property type="evidence" value="ECO:0007669"/>
    <property type="project" value="UniProtKB-ARBA"/>
</dbReference>
<dbReference type="GO" id="GO:0046872">
    <property type="term" value="F:metal ion binding"/>
    <property type="evidence" value="ECO:0007669"/>
    <property type="project" value="UniProtKB-KW"/>
</dbReference>
<name>A0A1M7I1X1_9BACT</name>
<dbReference type="GO" id="GO:0140097">
    <property type="term" value="F:catalytic activity, acting on DNA"/>
    <property type="evidence" value="ECO:0007669"/>
    <property type="project" value="UniProtKB-ARBA"/>
</dbReference>
<evidence type="ECO:0000313" key="10">
    <source>
        <dbReference type="EMBL" id="SHM34734.1"/>
    </source>
</evidence>
<dbReference type="RefSeq" id="WP_073084611.1">
    <property type="nucleotide sequence ID" value="NZ_FRBL01000007.1"/>
</dbReference>
<keyword evidence="5 10" id="KW-0223">Dioxygenase</keyword>
<dbReference type="PROSITE" id="PS51471">
    <property type="entry name" value="FE2OG_OXY"/>
    <property type="match status" value="1"/>
</dbReference>
<dbReference type="PANTHER" id="PTHR31212">
    <property type="entry name" value="ALPHA-KETOGLUTARATE-DEPENDENT DIOXYGENASE ALKB HOMOLOG 3"/>
    <property type="match status" value="1"/>
</dbReference>
<dbReference type="GO" id="GO:0051213">
    <property type="term" value="F:dioxygenase activity"/>
    <property type="evidence" value="ECO:0007669"/>
    <property type="project" value="UniProtKB-KW"/>
</dbReference>